<evidence type="ECO:0000259" key="3">
    <source>
        <dbReference type="Pfam" id="PF19124"/>
    </source>
</evidence>
<dbReference type="InterPro" id="IPR014574">
    <property type="entry name" value="UCP032908"/>
</dbReference>
<dbReference type="InParanoid" id="Q9HK69"/>
<organism evidence="4 5">
    <name type="scientific">Thermoplasma acidophilum (strain ATCC 25905 / DSM 1728 / JCM 9062 / NBRC 15155 / AMRC-C165)</name>
    <dbReference type="NCBI Taxonomy" id="273075"/>
    <lineage>
        <taxon>Archaea</taxon>
        <taxon>Methanobacteriati</taxon>
        <taxon>Thermoplasmatota</taxon>
        <taxon>Thermoplasmata</taxon>
        <taxon>Thermoplasmatales</taxon>
        <taxon>Thermoplasmataceae</taxon>
        <taxon>Thermoplasma</taxon>
    </lineage>
</organism>
<keyword evidence="1" id="KW-1133">Transmembrane helix</keyword>
<dbReference type="PIRSF" id="PIRSF032908">
    <property type="entry name" value="UCP032908"/>
    <property type="match status" value="1"/>
</dbReference>
<dbReference type="PANTHER" id="PTHR37810:SF9">
    <property type="entry name" value="MEMBRANE PROTEIN"/>
    <property type="match status" value="1"/>
</dbReference>
<dbReference type="PaxDb" id="273075-Ta0735"/>
<gene>
    <name evidence="4" type="ordered locus">Ta0735</name>
</gene>
<dbReference type="HOGENOM" id="CLU_059161_0_0_2"/>
<evidence type="ECO:0000256" key="1">
    <source>
        <dbReference type="SAM" id="Phobius"/>
    </source>
</evidence>
<reference evidence="4 5" key="1">
    <citation type="journal article" date="2000" name="Nature">
        <title>The genome sequence of the thermoacidophilic scavenger Thermoplasma acidophilum.</title>
        <authorList>
            <person name="Ruepp A."/>
            <person name="Graml W."/>
            <person name="Santos-Martinez M.L."/>
            <person name="Koretke K.K."/>
            <person name="Volker C."/>
            <person name="Mewes H.W."/>
            <person name="Frishman D."/>
            <person name="Stocker S."/>
            <person name="Lupas A.N."/>
            <person name="Baumeister W."/>
        </authorList>
    </citation>
    <scope>NUCLEOTIDE SEQUENCE [LARGE SCALE GENOMIC DNA]</scope>
    <source>
        <strain evidence="5">ATCC 25905 / DSM 1728 / JCM 9062 / NBRC 15155 / AMRC-C165</strain>
    </source>
</reference>
<feature type="domain" description="DUF1648" evidence="2">
    <location>
        <begin position="142"/>
        <end position="189"/>
    </location>
</feature>
<dbReference type="Proteomes" id="UP000001024">
    <property type="component" value="Chromosome"/>
</dbReference>
<feature type="domain" description="DUF5808" evidence="3">
    <location>
        <begin position="322"/>
        <end position="346"/>
    </location>
</feature>
<protein>
    <submittedName>
        <fullName evidence="4">Hypothetical membrane protein</fullName>
    </submittedName>
</protein>
<evidence type="ECO:0000313" key="4">
    <source>
        <dbReference type="EMBL" id="CAC11870.1"/>
    </source>
</evidence>
<name>Q9HK69_THEAC</name>
<proteinExistence type="predicted"/>
<dbReference type="Pfam" id="PF19124">
    <property type="entry name" value="DUF5808"/>
    <property type="match status" value="1"/>
</dbReference>
<dbReference type="GO" id="GO:0009636">
    <property type="term" value="P:response to toxic substance"/>
    <property type="evidence" value="ECO:0007669"/>
    <property type="project" value="TreeGrafter"/>
</dbReference>
<accession>Q9HK69</accession>
<feature type="transmembrane region" description="Helical" evidence="1">
    <location>
        <begin position="260"/>
        <end position="279"/>
    </location>
</feature>
<keyword evidence="5" id="KW-1185">Reference proteome</keyword>
<dbReference type="AlphaFoldDB" id="Q9HK69"/>
<dbReference type="KEGG" id="tac:Ta0735"/>
<evidence type="ECO:0000259" key="2">
    <source>
        <dbReference type="Pfam" id="PF07853"/>
    </source>
</evidence>
<feature type="transmembrane region" description="Helical" evidence="1">
    <location>
        <begin position="347"/>
        <end position="366"/>
    </location>
</feature>
<feature type="transmembrane region" description="Helical" evidence="1">
    <location>
        <begin position="6"/>
        <end position="29"/>
    </location>
</feature>
<dbReference type="InterPro" id="IPR043831">
    <property type="entry name" value="DUF5808"/>
</dbReference>
<dbReference type="Pfam" id="PF07853">
    <property type="entry name" value="DUF1648"/>
    <property type="match status" value="1"/>
</dbReference>
<keyword evidence="1" id="KW-0472">Membrane</keyword>
<dbReference type="PANTHER" id="PTHR37810">
    <property type="entry name" value="IMMUNITY PROTEIN SDPI"/>
    <property type="match status" value="1"/>
</dbReference>
<dbReference type="EMBL" id="AL445065">
    <property type="protein sequence ID" value="CAC11870.1"/>
    <property type="molecule type" value="Genomic_DNA"/>
</dbReference>
<evidence type="ECO:0000313" key="5">
    <source>
        <dbReference type="Proteomes" id="UP000001024"/>
    </source>
</evidence>
<dbReference type="DNASU" id="1456296"/>
<dbReference type="EnsemblBacteria" id="CAC11870">
    <property type="protein sequence ID" value="CAC11870"/>
    <property type="gene ID" value="CAC11870"/>
</dbReference>
<feature type="transmembrane region" description="Helical" evidence="1">
    <location>
        <begin position="134"/>
        <end position="155"/>
    </location>
</feature>
<feature type="transmembrane region" description="Helical" evidence="1">
    <location>
        <begin position="56"/>
        <end position="75"/>
    </location>
</feature>
<sequence length="368" mass="40443">MISAFAQFYIVEFLITAIAGLTVSLIPYMTERSIVFGVRIPPGMLNSSRLTAMKRIYTLSVIAVTASAIIVSYALRFTVYPVIISTPTVIAVAFLIYLPMHLRVAAMKKELWPISGDRPVSAMVASGTLGSFPWLYSLPGLILIIAIFSVGIVYYPHIPAMFATHYGISGAPNQYSAKSPFTVFLLPVLSGIITVLLVVLAVAIWRTSFRLDYAVDDPVSRARIFRSRTVKFLLLVTAFINSTFMLSAFTEWGILKSYDITVVALPAILTAVAALALFAGTGQMGSRIHVRVDYKASDDVRHIGEMKDDDRYWKAGILYVNRNDGRILVPKRFGVGYTMNFGHPVSLVILGALLTVPVIVLVLIILKL</sequence>
<feature type="transmembrane region" description="Helical" evidence="1">
    <location>
        <begin position="232"/>
        <end position="254"/>
    </location>
</feature>
<feature type="transmembrane region" description="Helical" evidence="1">
    <location>
        <begin position="181"/>
        <end position="205"/>
    </location>
</feature>
<dbReference type="STRING" id="273075.gene:9571952"/>
<dbReference type="InterPro" id="IPR012867">
    <property type="entry name" value="DUF1648"/>
</dbReference>
<feature type="transmembrane region" description="Helical" evidence="1">
    <location>
        <begin position="81"/>
        <end position="100"/>
    </location>
</feature>
<dbReference type="eggNOG" id="arCOG06014">
    <property type="taxonomic scope" value="Archaea"/>
</dbReference>
<keyword evidence="1" id="KW-0812">Transmembrane</keyword>